<proteinExistence type="predicted"/>
<reference evidence="2" key="2">
    <citation type="submission" date="2024-03" db="EMBL/GenBank/DDBJ databases">
        <title>The Genome Sequence of Enterococcus sp. DIV0205d.</title>
        <authorList>
            <consortium name="The Broad Institute Genomics Platform"/>
            <consortium name="The Broad Institute Microbial Omics Core"/>
            <consortium name="The Broad Institute Genomic Center for Infectious Diseases"/>
            <person name="Earl A."/>
            <person name="Manson A."/>
            <person name="Gilmore M."/>
            <person name="Schwartman J."/>
            <person name="Shea T."/>
            <person name="Abouelleil A."/>
            <person name="Cao P."/>
            <person name="Chapman S."/>
            <person name="Cusick C."/>
            <person name="Young S."/>
            <person name="Neafsey D."/>
            <person name="Nusbaum C."/>
            <person name="Birren B."/>
        </authorList>
    </citation>
    <scope>NUCLEOTIDE SEQUENCE</scope>
    <source>
        <strain evidence="2">7F3_DIV0205</strain>
    </source>
</reference>
<keyword evidence="3" id="KW-1185">Reference proteome</keyword>
<dbReference type="RefSeq" id="WP_086314432.1">
    <property type="nucleotide sequence ID" value="NZ_CP147244.1"/>
</dbReference>
<gene>
    <name evidence="2" type="ORF">A5821_002001</name>
</gene>
<dbReference type="Proteomes" id="UP000194948">
    <property type="component" value="Chromosome"/>
</dbReference>
<organism evidence="2 3">
    <name type="scientific">Candidatus Enterococcus palustris</name>
    <dbReference type="NCBI Taxonomy" id="1834189"/>
    <lineage>
        <taxon>Bacteria</taxon>
        <taxon>Bacillati</taxon>
        <taxon>Bacillota</taxon>
        <taxon>Bacilli</taxon>
        <taxon>Lactobacillales</taxon>
        <taxon>Enterococcaceae</taxon>
        <taxon>Enterococcus</taxon>
    </lineage>
</organism>
<sequence length="75" mass="9328">MTLTSQQRFDDQNYQFRNQLEELQEAQRDNKKDQQFIEQLQERFYALQRQEQRIYQESLNEVESEERDFFRGTTG</sequence>
<dbReference type="EMBL" id="CP147244">
    <property type="protein sequence ID" value="WYK00875.1"/>
    <property type="molecule type" value="Genomic_DNA"/>
</dbReference>
<evidence type="ECO:0000313" key="3">
    <source>
        <dbReference type="Proteomes" id="UP000194948"/>
    </source>
</evidence>
<feature type="coiled-coil region" evidence="1">
    <location>
        <begin position="23"/>
        <end position="57"/>
    </location>
</feature>
<name>A0AAQ3Y5B6_9ENTE</name>
<reference evidence="2" key="1">
    <citation type="submission" date="2017-05" db="EMBL/GenBank/DDBJ databases">
        <authorList>
            <consortium name="The Broad Institute Genomics Platform"/>
            <consortium name="The Broad Institute Genomic Center for Infectious Diseases"/>
            <person name="Earl A."/>
            <person name="Manson A."/>
            <person name="Schwartman J."/>
            <person name="Gilmore M."/>
            <person name="Abouelleil A."/>
            <person name="Cao P."/>
            <person name="Chapman S."/>
            <person name="Cusick C."/>
            <person name="Shea T."/>
            <person name="Young S."/>
            <person name="Neafsey D."/>
            <person name="Nusbaum C."/>
            <person name="Birren B."/>
        </authorList>
    </citation>
    <scope>NUCLEOTIDE SEQUENCE</scope>
    <source>
        <strain evidence="2">7F3_DIV0205</strain>
    </source>
</reference>
<accession>A0AAQ3Y5B6</accession>
<dbReference type="AlphaFoldDB" id="A0AAQ3Y5B6"/>
<evidence type="ECO:0000256" key="1">
    <source>
        <dbReference type="SAM" id="Coils"/>
    </source>
</evidence>
<protein>
    <submittedName>
        <fullName evidence="2">Uncharacterized protein</fullName>
    </submittedName>
</protein>
<keyword evidence="1" id="KW-0175">Coiled coil</keyword>
<evidence type="ECO:0000313" key="2">
    <source>
        <dbReference type="EMBL" id="WYK00875.1"/>
    </source>
</evidence>